<reference evidence="5 6" key="1">
    <citation type="submission" date="2024-01" db="EMBL/GenBank/DDBJ databases">
        <authorList>
            <person name="Kunselman E."/>
        </authorList>
    </citation>
    <scope>NUCLEOTIDE SEQUENCE [LARGE SCALE GENOMIC DNA]</scope>
    <source>
        <strain evidence="5">2 abalone samples</strain>
    </source>
</reference>
<dbReference type="PANTHER" id="PTHR20982:SF3">
    <property type="entry name" value="MITOCHONDRIAL RIBOSOME RECYCLING FACTOR PSEUDO 1"/>
    <property type="match status" value="1"/>
</dbReference>
<evidence type="ECO:0000313" key="6">
    <source>
        <dbReference type="Proteomes" id="UP001314181"/>
    </source>
</evidence>
<comment type="caution">
    <text evidence="5">The sequence shown here is derived from an EMBL/GenBank/DDBJ whole genome shotgun (WGS) entry which is preliminary data.</text>
</comment>
<evidence type="ECO:0000256" key="3">
    <source>
        <dbReference type="HAMAP-Rule" id="MF_00040"/>
    </source>
</evidence>
<dbReference type="HAMAP" id="MF_00040">
    <property type="entry name" value="RRF"/>
    <property type="match status" value="1"/>
</dbReference>
<dbReference type="InterPro" id="IPR036191">
    <property type="entry name" value="RRF_sf"/>
</dbReference>
<accession>A0ABM9N8B8</accession>
<protein>
    <recommendedName>
        <fullName evidence="3">Ribosome-recycling factor</fullName>
        <shortName evidence="3">RRF</shortName>
    </recommendedName>
    <alternativeName>
        <fullName evidence="3">Ribosome-releasing factor</fullName>
    </alternativeName>
</protein>
<organism evidence="5 6">
    <name type="scientific">Candidatus Xenohaliotis californiensis</name>
    <dbReference type="NCBI Taxonomy" id="84677"/>
    <lineage>
        <taxon>Bacteria</taxon>
        <taxon>Pseudomonadati</taxon>
        <taxon>Pseudomonadota</taxon>
        <taxon>Alphaproteobacteria</taxon>
        <taxon>Rickettsiales</taxon>
        <taxon>Anaplasmataceae</taxon>
        <taxon>Candidatus Xenohaliotis</taxon>
    </lineage>
</organism>
<dbReference type="Proteomes" id="UP001314181">
    <property type="component" value="Unassembled WGS sequence"/>
</dbReference>
<dbReference type="SUPFAM" id="SSF55194">
    <property type="entry name" value="Ribosome recycling factor, RRF"/>
    <property type="match status" value="1"/>
</dbReference>
<dbReference type="NCBIfam" id="TIGR00496">
    <property type="entry name" value="frr"/>
    <property type="match status" value="1"/>
</dbReference>
<dbReference type="Pfam" id="PF01765">
    <property type="entry name" value="RRF"/>
    <property type="match status" value="1"/>
</dbReference>
<sequence>MEILDIIPLLKKALEVSIVNYKKEIAGIRTGYVTISLLDSVMVKVYGNNMPITQVASVSVQDSRVLVVQVWDLDNVDAVQKAILASDLGLAPIIEGNVLRINVPPLNHERRQEMVRAVAKCTERCRIALRSIRRNHVDMLKNIDSVSKDALHKTTTEIDSVVAKYNKDVDSIFAKKEAEIIVIK</sequence>
<keyword evidence="6" id="KW-1185">Reference proteome</keyword>
<dbReference type="EMBL" id="CAWVOK010000024">
    <property type="protein sequence ID" value="CAK8163177.1"/>
    <property type="molecule type" value="Genomic_DNA"/>
</dbReference>
<dbReference type="InterPro" id="IPR002661">
    <property type="entry name" value="Ribosome_recyc_fac"/>
</dbReference>
<keyword evidence="3" id="KW-0963">Cytoplasm</keyword>
<dbReference type="InterPro" id="IPR023584">
    <property type="entry name" value="Ribosome_recyc_fac_dom"/>
</dbReference>
<proteinExistence type="inferred from homology"/>
<evidence type="ECO:0000256" key="1">
    <source>
        <dbReference type="ARBA" id="ARBA00005912"/>
    </source>
</evidence>
<dbReference type="RefSeq" id="WP_338364170.1">
    <property type="nucleotide sequence ID" value="NZ_CAWVOK010000024.1"/>
</dbReference>
<feature type="domain" description="Ribosome recycling factor" evidence="4">
    <location>
        <begin position="22"/>
        <end position="180"/>
    </location>
</feature>
<dbReference type="PANTHER" id="PTHR20982">
    <property type="entry name" value="RIBOSOME RECYCLING FACTOR"/>
    <property type="match status" value="1"/>
</dbReference>
<name>A0ABM9N8B8_9RICK</name>
<comment type="subcellular location">
    <subcellularLocation>
        <location evidence="3">Cytoplasm</location>
    </subcellularLocation>
</comment>
<gene>
    <name evidence="3 5" type="primary">frr</name>
    <name evidence="5" type="ORF">CAXC1_310019</name>
</gene>
<comment type="function">
    <text evidence="3">Responsible for the release of ribosomes from messenger RNA at the termination of protein biosynthesis. May increase the efficiency of translation by recycling ribosomes from one round of translation to another.</text>
</comment>
<evidence type="ECO:0000313" key="5">
    <source>
        <dbReference type="EMBL" id="CAK8163177.1"/>
    </source>
</evidence>
<dbReference type="Gene3D" id="1.10.132.20">
    <property type="entry name" value="Ribosome-recycling factor"/>
    <property type="match status" value="1"/>
</dbReference>
<keyword evidence="2 3" id="KW-0648">Protein biosynthesis</keyword>
<comment type="similarity">
    <text evidence="1 3">Belongs to the RRF family.</text>
</comment>
<dbReference type="Gene3D" id="3.30.1360.40">
    <property type="match status" value="1"/>
</dbReference>
<evidence type="ECO:0000259" key="4">
    <source>
        <dbReference type="Pfam" id="PF01765"/>
    </source>
</evidence>
<evidence type="ECO:0000256" key="2">
    <source>
        <dbReference type="ARBA" id="ARBA00022917"/>
    </source>
</evidence>